<dbReference type="SUPFAM" id="SSF82657">
    <property type="entry name" value="BolA-like"/>
    <property type="match status" value="1"/>
</dbReference>
<dbReference type="AlphaFoldDB" id="A0A0R2UCG8"/>
<dbReference type="EMBL" id="LICA01000131">
    <property type="protein sequence ID" value="KRO94848.1"/>
    <property type="molecule type" value="Genomic_DNA"/>
</dbReference>
<accession>A0A0R2UCG8</accession>
<gene>
    <name evidence="3" type="ORF">ABS24_05175</name>
</gene>
<organism evidence="3 4">
    <name type="scientific">SAR92 bacterium BACL26 MAG-121220-bin70</name>
    <dbReference type="NCBI Taxonomy" id="1655626"/>
    <lineage>
        <taxon>Bacteria</taxon>
        <taxon>Pseudomonadati</taxon>
        <taxon>Pseudomonadota</taxon>
        <taxon>Gammaproteobacteria</taxon>
        <taxon>Cellvibrionales</taxon>
        <taxon>Porticoccaceae</taxon>
        <taxon>SAR92 clade</taxon>
    </lineage>
</organism>
<dbReference type="Pfam" id="PF01722">
    <property type="entry name" value="BolA"/>
    <property type="match status" value="1"/>
</dbReference>
<dbReference type="InterPro" id="IPR002634">
    <property type="entry name" value="BolA"/>
</dbReference>
<dbReference type="InterPro" id="IPR036065">
    <property type="entry name" value="BolA-like_sf"/>
</dbReference>
<protein>
    <submittedName>
        <fullName evidence="3">Cell division protein BolA</fullName>
    </submittedName>
</protein>
<keyword evidence="3" id="KW-0132">Cell division</keyword>
<comment type="similarity">
    <text evidence="1 2">Belongs to the BolA/IbaG family.</text>
</comment>
<reference evidence="3 4" key="1">
    <citation type="submission" date="2015-10" db="EMBL/GenBank/DDBJ databases">
        <title>Metagenome-Assembled Genomes uncover a global brackish microbiome.</title>
        <authorList>
            <person name="Hugerth L.W."/>
            <person name="Larsson J."/>
            <person name="Alneberg J."/>
            <person name="Lindh M.V."/>
            <person name="Legrand C."/>
            <person name="Pinhassi J."/>
            <person name="Andersson A.F."/>
        </authorList>
    </citation>
    <scope>NUCLEOTIDE SEQUENCE [LARGE SCALE GENOMIC DNA]</scope>
    <source>
        <strain evidence="3">BACL26 MAG-121220-bin70</strain>
    </source>
</reference>
<dbReference type="PIRSF" id="PIRSF003113">
    <property type="entry name" value="BolA"/>
    <property type="match status" value="1"/>
</dbReference>
<keyword evidence="3" id="KW-0131">Cell cycle</keyword>
<evidence type="ECO:0000313" key="3">
    <source>
        <dbReference type="EMBL" id="KRO94848.1"/>
    </source>
</evidence>
<dbReference type="PANTHER" id="PTHR46229">
    <property type="entry name" value="BOLA TRANSCRIPTION REGULATOR"/>
    <property type="match status" value="1"/>
</dbReference>
<sequence length="80" mass="9083">MNSDDITTLLENALPDCRIEVDSQGSHFNILVVGDLFEGKRAVQRQQLIYAVLNEHISSGVIHAVNMKLFTQQEWLDQTQ</sequence>
<comment type="caution">
    <text evidence="3">The sequence shown here is derived from an EMBL/GenBank/DDBJ whole genome shotgun (WGS) entry which is preliminary data.</text>
</comment>
<dbReference type="Proteomes" id="UP000051213">
    <property type="component" value="Unassembled WGS sequence"/>
</dbReference>
<dbReference type="PANTHER" id="PTHR46229:SF4">
    <property type="entry name" value="ACID STRESS PROTEIN IBAG"/>
    <property type="match status" value="1"/>
</dbReference>
<name>A0A0R2UCG8_9GAMM</name>
<evidence type="ECO:0000313" key="4">
    <source>
        <dbReference type="Proteomes" id="UP000051213"/>
    </source>
</evidence>
<dbReference type="InterPro" id="IPR050961">
    <property type="entry name" value="BolA/IbaG_stress_morph_reg"/>
</dbReference>
<proteinExistence type="inferred from homology"/>
<evidence type="ECO:0000256" key="1">
    <source>
        <dbReference type="ARBA" id="ARBA00005578"/>
    </source>
</evidence>
<dbReference type="GO" id="GO:0051301">
    <property type="term" value="P:cell division"/>
    <property type="evidence" value="ECO:0007669"/>
    <property type="project" value="UniProtKB-KW"/>
</dbReference>
<evidence type="ECO:0000256" key="2">
    <source>
        <dbReference type="RuleBase" id="RU003860"/>
    </source>
</evidence>
<dbReference type="Gene3D" id="3.30.300.90">
    <property type="entry name" value="BolA-like"/>
    <property type="match status" value="1"/>
</dbReference>